<gene>
    <name evidence="1" type="ORF">M9H77_10281</name>
</gene>
<keyword evidence="2" id="KW-1185">Reference proteome</keyword>
<organism evidence="1 2">
    <name type="scientific">Catharanthus roseus</name>
    <name type="common">Madagascar periwinkle</name>
    <name type="synonym">Vinca rosea</name>
    <dbReference type="NCBI Taxonomy" id="4058"/>
    <lineage>
        <taxon>Eukaryota</taxon>
        <taxon>Viridiplantae</taxon>
        <taxon>Streptophyta</taxon>
        <taxon>Embryophyta</taxon>
        <taxon>Tracheophyta</taxon>
        <taxon>Spermatophyta</taxon>
        <taxon>Magnoliopsida</taxon>
        <taxon>eudicotyledons</taxon>
        <taxon>Gunneridae</taxon>
        <taxon>Pentapetalae</taxon>
        <taxon>asterids</taxon>
        <taxon>lamiids</taxon>
        <taxon>Gentianales</taxon>
        <taxon>Apocynaceae</taxon>
        <taxon>Rauvolfioideae</taxon>
        <taxon>Vinceae</taxon>
        <taxon>Catharanthinae</taxon>
        <taxon>Catharanthus</taxon>
    </lineage>
</organism>
<name>A0ACC0C3G3_CATRO</name>
<accession>A0ACC0C3G3</accession>
<proteinExistence type="predicted"/>
<sequence length="1388" mass="156104">MVTQRLLPPLDCPTPRWKITNSVTQNHLSYVHAVMMIRWIINRMIRKWPLVVVFWWVFSAIFDSFLFYIFLITEFQSKRVPKFVPKPNIVDLVSFPFSILLCFNVGFWDNSSAKERNDHEEPLLKEEEEEEVENDPFSIAGIWSKLTFMWLNPVFKKGRLEKLELHHLPSIPQSETADEAFSLLEESLRKQKMNRISLSDALLRTIWRPLAVNAAFAGANTVASYIGPLLISSFVNFLSAKDDKTKWHNGLIIALVFFLAKTVESLSQRQWYFGARRIGIRVRAALMVLIYKKSLSIKYGGSMSNGKIINSVNVDAEGIGDFCWYIHEVWLLPVQVIFALMILYKNLGIAPSLAALFSTILVMVCNIPLANRQKQFHSKIMEAKDLRIKATSETLKSMRVLKLHSWETTFRDKLMNLRKIEGNWLKKYLYACSAVAFLFWTSPTLVSVATFGVCIVLKTPLTSGTVLSALATFRILQGPIYNLPELVSMIAQTKVSVDRLKNFVFENDQTNLTNHPSPETCDVAVEIEAGEYAWSANYSKRPTVKITEKLTIVKGYKVAICGSVGSGKSSFLCSILGEIPRVSGASIKTFGSKAFVPQSAWIQTGTIKDNVLFGKELNKKLYEEVLKGCALDCDIKMWMDGDLSLVGERGMNLSGGQKQRIQLARAIYNDSDIYLLDDPFSAVDAHTGSHIFKECLMKLLAAKTVIYVTHQLEFLDAADLVLVMNDGKIVQSGKYEDLISDPKGELIRQMAAHTKSLGQVNSPDQECTRLIKGHHRKNHCEVIEEPSEDFNISSSNTKSNQQEKTESGRVKWHVYSTFITSAYKGGLVPVILLCQVFFQVLQMASNYWIAWGAEEEGRVTSKKLIGIFALLSAGSSIFILGRAVLLSTIAIKTAQRLFLRMTDSVFRAPLSFFDSTPSSRILSRSSTDQSIVDTDIPYRLAGLAFALIQLLSIIVLMSGVAWQVFFIFIVILVISIWYQAYYITSARELARMVGVQKAPILHHFSETIAGAATIRCFNQEDRFSKKNLSLVDDYSRVAFHNSATMEWLCVRINFLFNLVFFLLLVILLNIPKSAIDPSLAGLAATYGLNLNVLQAWVIWNLCNVENKMISVERILQFTNIPSEAPLVIENCRPPPEWPSNGGIDIENLHVQYSPSLPTVLKGITCRFPSKRKIGIVGRTGSGKSTLIQALFRVVEPSMGHIFIDGLDISKMGLQDLRSKLSIIPQDPTLFQGTIRSNLDPLQQYPDQDIWKVLNKCHLAEIVKQDQRLLDAPVAEDGENWSVGQRQLVCLARALLQKKRILVLDEATASVDTITDNLIQNTIREETSNCTVLTVAHRIPTVIDNDLVLVLGEGKVIEYDSPAQLLRDNTSAFSNLVMEFLRRSSKVDK</sequence>
<dbReference type="Proteomes" id="UP001060085">
    <property type="component" value="Linkage Group LG02"/>
</dbReference>
<evidence type="ECO:0000313" key="2">
    <source>
        <dbReference type="Proteomes" id="UP001060085"/>
    </source>
</evidence>
<comment type="caution">
    <text evidence="1">The sequence shown here is derived from an EMBL/GenBank/DDBJ whole genome shotgun (WGS) entry which is preliminary data.</text>
</comment>
<dbReference type="EMBL" id="CM044702">
    <property type="protein sequence ID" value="KAI5679331.1"/>
    <property type="molecule type" value="Genomic_DNA"/>
</dbReference>
<evidence type="ECO:0000313" key="1">
    <source>
        <dbReference type="EMBL" id="KAI5679331.1"/>
    </source>
</evidence>
<protein>
    <submittedName>
        <fullName evidence="1">Uncharacterized protein</fullName>
    </submittedName>
</protein>
<reference evidence="2" key="1">
    <citation type="journal article" date="2023" name="Nat. Plants">
        <title>Single-cell RNA sequencing provides a high-resolution roadmap for understanding the multicellular compartmentation of specialized metabolism.</title>
        <authorList>
            <person name="Sun S."/>
            <person name="Shen X."/>
            <person name="Li Y."/>
            <person name="Li Y."/>
            <person name="Wang S."/>
            <person name="Li R."/>
            <person name="Zhang H."/>
            <person name="Shen G."/>
            <person name="Guo B."/>
            <person name="Wei J."/>
            <person name="Xu J."/>
            <person name="St-Pierre B."/>
            <person name="Chen S."/>
            <person name="Sun C."/>
        </authorList>
    </citation>
    <scope>NUCLEOTIDE SEQUENCE [LARGE SCALE GENOMIC DNA]</scope>
</reference>